<protein>
    <submittedName>
        <fullName evidence="1">Cytoplasmic protein</fullName>
    </submittedName>
</protein>
<reference evidence="1 2" key="1">
    <citation type="submission" date="2022-10" db="EMBL/GenBank/DDBJ databases">
        <title>Luteolibacter arcticus strain CCTCC AB 2014275, whole genome shotgun sequencing project.</title>
        <authorList>
            <person name="Zhao G."/>
            <person name="Shen L."/>
        </authorList>
    </citation>
    <scope>NUCLEOTIDE SEQUENCE [LARGE SCALE GENOMIC DNA]</scope>
    <source>
        <strain evidence="1 2">CCTCC AB 2014275</strain>
    </source>
</reference>
<keyword evidence="2" id="KW-1185">Reference proteome</keyword>
<accession>A0ABT3GRV6</accession>
<sequence>MSADDPDAPPFIAAHRHSSNHREELLRSATCGCFHCLRIFTPSTIEEWVDEIDGVGITALCPACGIDSVVGEASRYPITTEFLKTMSRHWFGRE</sequence>
<dbReference type="EMBL" id="JAPDDT010000023">
    <property type="protein sequence ID" value="MCW1926235.1"/>
    <property type="molecule type" value="Genomic_DNA"/>
</dbReference>
<evidence type="ECO:0000313" key="2">
    <source>
        <dbReference type="Proteomes" id="UP001320876"/>
    </source>
</evidence>
<dbReference type="RefSeq" id="WP_264490343.1">
    <property type="nucleotide sequence ID" value="NZ_JAPDDT010000023.1"/>
</dbReference>
<dbReference type="Proteomes" id="UP001320876">
    <property type="component" value="Unassembled WGS sequence"/>
</dbReference>
<name>A0ABT3GRV6_9BACT</name>
<gene>
    <name evidence="1" type="ORF">OKA05_27000</name>
</gene>
<organism evidence="1 2">
    <name type="scientific">Luteolibacter arcticus</name>
    <dbReference type="NCBI Taxonomy" id="1581411"/>
    <lineage>
        <taxon>Bacteria</taxon>
        <taxon>Pseudomonadati</taxon>
        <taxon>Verrucomicrobiota</taxon>
        <taxon>Verrucomicrobiia</taxon>
        <taxon>Verrucomicrobiales</taxon>
        <taxon>Verrucomicrobiaceae</taxon>
        <taxon>Luteolibacter</taxon>
    </lineage>
</organism>
<evidence type="ECO:0000313" key="1">
    <source>
        <dbReference type="EMBL" id="MCW1926235.1"/>
    </source>
</evidence>
<comment type="caution">
    <text evidence="1">The sequence shown here is derived from an EMBL/GenBank/DDBJ whole genome shotgun (WGS) entry which is preliminary data.</text>
</comment>
<proteinExistence type="predicted"/>